<reference evidence="13 14" key="1">
    <citation type="submission" date="2024-01" db="EMBL/GenBank/DDBJ databases">
        <title>The genome of the rayed Mediterranean limpet Patella caerulea (Linnaeus, 1758).</title>
        <authorList>
            <person name="Anh-Thu Weber A."/>
            <person name="Halstead-Nussloch G."/>
        </authorList>
    </citation>
    <scope>NUCLEOTIDE SEQUENCE [LARGE SCALE GENOMIC DNA]</scope>
    <source>
        <strain evidence="13">AATW-2023a</strain>
        <tissue evidence="13">Whole specimen</tissue>
    </source>
</reference>
<feature type="domain" description="Helicase C-terminal" evidence="12">
    <location>
        <begin position="260"/>
        <end position="435"/>
    </location>
</feature>
<keyword evidence="5" id="KW-0378">Hydrolase</keyword>
<dbReference type="EC" id="3.6.4.13" evidence="2"/>
<sequence length="697" mass="78766">MSRKSQVKFWKPGADQPGSHLKEERKSEDNVESTIVVYNPLRNLTIDQQRLKLPVFQHRNNILYLVEKYQTVVIIGETGCGKSTQIPQYLLEAGWAKEGHIIGVTQPRRVAAVSVCTRIAEERGCLLGEEVGYLIRFDDCTDPTNTRVKFLTDGMLITEIMQDPLLSKYSIVMLDEAHERSLNTDVIMGLLRKIQKKRQDLRLIVTSATLNAEEIQEFFNTNETNNPENDTAAILTIEGREYPVDIHYTIDPVPNYLKSSVETVMKIHLTEKPGDVLVFLTGQDEVQKVVDMLIEEARKLPKDKQKLQILPMYGSLPASEQMRVFSRTPQNTRKVVVATNIAETSITINGIVYIVDAGFVKIKAYNPKTGLESLVIVPVSQASANQRAGRAGRVRAGKAYRLYTEKDFDALATTAVPEMQRSDMAPVVLKLKALGIANIVRFNFVSPPPAQNLVRGLELLFALGALDDNGNLTALGQHMAEFPLPPMFAKMLLVSGDYECSEEALTVTAMTQIQNVFVTPSSQKIKADKARRKFSVEEGDHISLINVYEAFLKFGKNSRWCHEYFLNYKGLCRAVEIRNQLKRMLMKFKIPLISCGENVEAIRRCITAGFFANAAKLHYTGEYRTVRDDQTLHIHPTSVLFPEIPPKWVVFNEVVQTSKYFMRDVTVIKPEWLCELAPHFYQFGTEKELAAKRFKPG</sequence>
<dbReference type="PROSITE" id="PS51194">
    <property type="entry name" value="HELICASE_CTER"/>
    <property type="match status" value="1"/>
</dbReference>
<dbReference type="Pfam" id="PF21010">
    <property type="entry name" value="HA2_C"/>
    <property type="match status" value="1"/>
</dbReference>
<dbReference type="Gene3D" id="3.40.50.300">
    <property type="entry name" value="P-loop containing nucleotide triphosphate hydrolases"/>
    <property type="match status" value="2"/>
</dbReference>
<dbReference type="InterPro" id="IPR001650">
    <property type="entry name" value="Helicase_C-like"/>
</dbReference>
<comment type="similarity">
    <text evidence="1">Belongs to the DEAD box helicase family. DEAH subfamily.</text>
</comment>
<evidence type="ECO:0000256" key="9">
    <source>
        <dbReference type="ARBA" id="ARBA00047984"/>
    </source>
</evidence>
<dbReference type="CDD" id="cd18791">
    <property type="entry name" value="SF2_C_RHA"/>
    <property type="match status" value="1"/>
</dbReference>
<dbReference type="GO" id="GO:0006397">
    <property type="term" value="P:mRNA processing"/>
    <property type="evidence" value="ECO:0007669"/>
    <property type="project" value="UniProtKB-KW"/>
</dbReference>
<proteinExistence type="inferred from homology"/>
<dbReference type="CDD" id="cd17980">
    <property type="entry name" value="DEXHc_DHX35"/>
    <property type="match status" value="1"/>
</dbReference>
<evidence type="ECO:0000256" key="3">
    <source>
        <dbReference type="ARBA" id="ARBA00022664"/>
    </source>
</evidence>
<comment type="caution">
    <text evidence="13">The sequence shown here is derived from an EMBL/GenBank/DDBJ whole genome shotgun (WGS) entry which is preliminary data.</text>
</comment>
<feature type="domain" description="Helicase ATP-binding" evidence="11">
    <location>
        <begin position="63"/>
        <end position="228"/>
    </location>
</feature>
<dbReference type="SMART" id="SM00487">
    <property type="entry name" value="DEXDc"/>
    <property type="match status" value="1"/>
</dbReference>
<dbReference type="FunFam" id="1.20.120.1080:FF:000001">
    <property type="entry name" value="Pre-mRNA-splicing factor ATP-dependent RNA helicase"/>
    <property type="match status" value="1"/>
</dbReference>
<dbReference type="AlphaFoldDB" id="A0AAN8JZB9"/>
<feature type="region of interest" description="Disordered" evidence="10">
    <location>
        <begin position="1"/>
        <end position="27"/>
    </location>
</feature>
<dbReference type="EMBL" id="JAZGQO010000006">
    <property type="protein sequence ID" value="KAK6185965.1"/>
    <property type="molecule type" value="Genomic_DNA"/>
</dbReference>
<evidence type="ECO:0000256" key="2">
    <source>
        <dbReference type="ARBA" id="ARBA00012552"/>
    </source>
</evidence>
<keyword evidence="8" id="KW-0508">mRNA splicing</keyword>
<dbReference type="InterPro" id="IPR007502">
    <property type="entry name" value="Helicase-assoc_dom"/>
</dbReference>
<accession>A0AAN8JZB9</accession>
<keyword evidence="3" id="KW-0507">mRNA processing</keyword>
<evidence type="ECO:0000259" key="11">
    <source>
        <dbReference type="PROSITE" id="PS51192"/>
    </source>
</evidence>
<dbReference type="GO" id="GO:0008380">
    <property type="term" value="P:RNA splicing"/>
    <property type="evidence" value="ECO:0007669"/>
    <property type="project" value="UniProtKB-KW"/>
</dbReference>
<dbReference type="PANTHER" id="PTHR18934:SF136">
    <property type="entry name" value="ATP-DEPENDENT RNA HELICASE DHX35-RELATED"/>
    <property type="match status" value="1"/>
</dbReference>
<dbReference type="Pfam" id="PF04408">
    <property type="entry name" value="WHD_HA2"/>
    <property type="match status" value="1"/>
</dbReference>
<dbReference type="GO" id="GO:0003724">
    <property type="term" value="F:RNA helicase activity"/>
    <property type="evidence" value="ECO:0007669"/>
    <property type="project" value="UniProtKB-EC"/>
</dbReference>
<evidence type="ECO:0000313" key="14">
    <source>
        <dbReference type="Proteomes" id="UP001347796"/>
    </source>
</evidence>
<dbReference type="GO" id="GO:0003723">
    <property type="term" value="F:RNA binding"/>
    <property type="evidence" value="ECO:0007669"/>
    <property type="project" value="TreeGrafter"/>
</dbReference>
<dbReference type="FunFam" id="3.40.50.300:FF:000578">
    <property type="entry name" value="probable ATP-dependent RNA helicase DHX35"/>
    <property type="match status" value="1"/>
</dbReference>
<keyword evidence="14" id="KW-1185">Reference proteome</keyword>
<dbReference type="InterPro" id="IPR048333">
    <property type="entry name" value="HA2_WH"/>
</dbReference>
<dbReference type="SMART" id="SM00847">
    <property type="entry name" value="HA2"/>
    <property type="match status" value="1"/>
</dbReference>
<dbReference type="GO" id="GO:0016787">
    <property type="term" value="F:hydrolase activity"/>
    <property type="evidence" value="ECO:0007669"/>
    <property type="project" value="UniProtKB-KW"/>
</dbReference>
<dbReference type="Proteomes" id="UP001347796">
    <property type="component" value="Unassembled WGS sequence"/>
</dbReference>
<evidence type="ECO:0000256" key="10">
    <source>
        <dbReference type="SAM" id="MobiDB-lite"/>
    </source>
</evidence>
<dbReference type="Pfam" id="PF00271">
    <property type="entry name" value="Helicase_C"/>
    <property type="match status" value="1"/>
</dbReference>
<dbReference type="PROSITE" id="PS51192">
    <property type="entry name" value="HELICASE_ATP_BIND_1"/>
    <property type="match status" value="1"/>
</dbReference>
<organism evidence="13 14">
    <name type="scientific">Patella caerulea</name>
    <name type="common">Rayed Mediterranean limpet</name>
    <dbReference type="NCBI Taxonomy" id="87958"/>
    <lineage>
        <taxon>Eukaryota</taxon>
        <taxon>Metazoa</taxon>
        <taxon>Spiralia</taxon>
        <taxon>Lophotrochozoa</taxon>
        <taxon>Mollusca</taxon>
        <taxon>Gastropoda</taxon>
        <taxon>Patellogastropoda</taxon>
        <taxon>Patelloidea</taxon>
        <taxon>Patellidae</taxon>
        <taxon>Patella</taxon>
    </lineage>
</organism>
<evidence type="ECO:0000256" key="4">
    <source>
        <dbReference type="ARBA" id="ARBA00022741"/>
    </source>
</evidence>
<comment type="catalytic activity">
    <reaction evidence="9">
        <text>ATP + H2O = ADP + phosphate + H(+)</text>
        <dbReference type="Rhea" id="RHEA:13065"/>
        <dbReference type="ChEBI" id="CHEBI:15377"/>
        <dbReference type="ChEBI" id="CHEBI:15378"/>
        <dbReference type="ChEBI" id="CHEBI:30616"/>
        <dbReference type="ChEBI" id="CHEBI:43474"/>
        <dbReference type="ChEBI" id="CHEBI:456216"/>
        <dbReference type="EC" id="3.6.4.13"/>
    </reaction>
</comment>
<dbReference type="SUPFAM" id="SSF52540">
    <property type="entry name" value="P-loop containing nucleoside triphosphate hydrolases"/>
    <property type="match status" value="1"/>
</dbReference>
<dbReference type="InterPro" id="IPR011709">
    <property type="entry name" value="DEAD-box_helicase_OB_fold"/>
</dbReference>
<dbReference type="InterPro" id="IPR014001">
    <property type="entry name" value="Helicase_ATP-bd"/>
</dbReference>
<keyword evidence="4" id="KW-0547">Nucleotide-binding</keyword>
<dbReference type="PANTHER" id="PTHR18934">
    <property type="entry name" value="ATP-DEPENDENT RNA HELICASE"/>
    <property type="match status" value="1"/>
</dbReference>
<evidence type="ECO:0000256" key="5">
    <source>
        <dbReference type="ARBA" id="ARBA00022801"/>
    </source>
</evidence>
<evidence type="ECO:0000256" key="7">
    <source>
        <dbReference type="ARBA" id="ARBA00022840"/>
    </source>
</evidence>
<gene>
    <name evidence="13" type="ORF">SNE40_008091</name>
</gene>
<evidence type="ECO:0000256" key="6">
    <source>
        <dbReference type="ARBA" id="ARBA00022806"/>
    </source>
</evidence>
<dbReference type="GO" id="GO:0071013">
    <property type="term" value="C:catalytic step 2 spliceosome"/>
    <property type="evidence" value="ECO:0007669"/>
    <property type="project" value="TreeGrafter"/>
</dbReference>
<dbReference type="Gene3D" id="1.20.120.1080">
    <property type="match status" value="1"/>
</dbReference>
<dbReference type="Pfam" id="PF07717">
    <property type="entry name" value="OB_NTP_bind"/>
    <property type="match status" value="1"/>
</dbReference>
<keyword evidence="7" id="KW-0067">ATP-binding</keyword>
<protein>
    <recommendedName>
        <fullName evidence="2">RNA helicase</fullName>
        <ecNumber evidence="2">3.6.4.13</ecNumber>
    </recommendedName>
</protein>
<dbReference type="GO" id="GO:0005524">
    <property type="term" value="F:ATP binding"/>
    <property type="evidence" value="ECO:0007669"/>
    <property type="project" value="UniProtKB-KW"/>
</dbReference>
<dbReference type="InterPro" id="IPR011545">
    <property type="entry name" value="DEAD/DEAH_box_helicase_dom"/>
</dbReference>
<evidence type="ECO:0000256" key="1">
    <source>
        <dbReference type="ARBA" id="ARBA00008792"/>
    </source>
</evidence>
<dbReference type="PROSITE" id="PS00690">
    <property type="entry name" value="DEAH_ATP_HELICASE"/>
    <property type="match status" value="1"/>
</dbReference>
<dbReference type="FunFam" id="3.40.50.300:FF:000767">
    <property type="entry name" value="Putative ATP-dependent RNA helicase DHX35"/>
    <property type="match status" value="1"/>
</dbReference>
<dbReference type="InterPro" id="IPR002464">
    <property type="entry name" value="DNA/RNA_helicase_DEAH_CS"/>
</dbReference>
<dbReference type="Pfam" id="PF00270">
    <property type="entry name" value="DEAD"/>
    <property type="match status" value="1"/>
</dbReference>
<dbReference type="InterPro" id="IPR027417">
    <property type="entry name" value="P-loop_NTPase"/>
</dbReference>
<evidence type="ECO:0000256" key="8">
    <source>
        <dbReference type="ARBA" id="ARBA00023187"/>
    </source>
</evidence>
<name>A0AAN8JZB9_PATCE</name>
<evidence type="ECO:0000313" key="13">
    <source>
        <dbReference type="EMBL" id="KAK6185965.1"/>
    </source>
</evidence>
<dbReference type="SMART" id="SM00490">
    <property type="entry name" value="HELICc"/>
    <property type="match status" value="1"/>
</dbReference>
<keyword evidence="6" id="KW-0347">Helicase</keyword>
<evidence type="ECO:0000259" key="12">
    <source>
        <dbReference type="PROSITE" id="PS51194"/>
    </source>
</evidence>